<dbReference type="PROSITE" id="PS50294">
    <property type="entry name" value="WD_REPEATS_REGION"/>
    <property type="match status" value="1"/>
</dbReference>
<gene>
    <name evidence="5" type="ORF">KABA2_03S02552</name>
</gene>
<evidence type="ECO:0000256" key="2">
    <source>
        <dbReference type="ARBA" id="ARBA00022737"/>
    </source>
</evidence>
<sequence length="343" mass="38065">MYEHVSTLHEPHSDRKSTYSTVKVSPNGQCVAIPQDTHILIYDITNDHAPPPPATRIVTNHTLPISDVCWSPDGECIATASDDHTVEIVHVTMYGILHILTGHTAPVVTLCYNSKGNLLFTGSMDESVKTWDVLNGKCLRTISAHSDSVVSLTLPHCDDSVMASGSYDGLVRIFDTQTGHCLSTLTYDKDWKHSGRVVPITQLEFSLNGKFLLVKSLDGAVKLWDCIRGVVVRTFVNRQDDNNSNDATNEWRGKFSGGMAIGYIDPPETHSNGIVISGDSNGYISCWDTHTKRLLQKMDTEQRNPIMDMCTVRNKLAVITRDGRCDIYKWGAEQKCDEPSKNI</sequence>
<evidence type="ECO:0000313" key="6">
    <source>
        <dbReference type="Proteomes" id="UP000644660"/>
    </source>
</evidence>
<proteinExistence type="predicted"/>
<feature type="repeat" description="WD" evidence="3">
    <location>
        <begin position="58"/>
        <end position="88"/>
    </location>
</feature>
<dbReference type="InterPro" id="IPR015943">
    <property type="entry name" value="WD40/YVTN_repeat-like_dom_sf"/>
</dbReference>
<evidence type="ECO:0000256" key="4">
    <source>
        <dbReference type="SAM" id="MobiDB-lite"/>
    </source>
</evidence>
<dbReference type="InterPro" id="IPR036322">
    <property type="entry name" value="WD40_repeat_dom_sf"/>
</dbReference>
<dbReference type="OrthoDB" id="674604at2759"/>
<name>A0A8H2VEJ8_9SACH</name>
<dbReference type="PROSITE" id="PS50082">
    <property type="entry name" value="WD_REPEATS_2"/>
    <property type="match status" value="4"/>
</dbReference>
<dbReference type="GO" id="GO:0042393">
    <property type="term" value="F:histone binding"/>
    <property type="evidence" value="ECO:0007669"/>
    <property type="project" value="TreeGrafter"/>
</dbReference>
<dbReference type="Pfam" id="PF00400">
    <property type="entry name" value="WD40"/>
    <property type="match status" value="4"/>
</dbReference>
<keyword evidence="1 3" id="KW-0853">WD repeat</keyword>
<dbReference type="PANTHER" id="PTHR22847:SF637">
    <property type="entry name" value="WD REPEAT DOMAIN 5B"/>
    <property type="match status" value="1"/>
</dbReference>
<dbReference type="InterPro" id="IPR001680">
    <property type="entry name" value="WD40_rpt"/>
</dbReference>
<keyword evidence="2" id="KW-0677">Repeat</keyword>
<organism evidence="5 6">
    <name type="scientific">Maudiozyma barnettii</name>
    <dbReference type="NCBI Taxonomy" id="61262"/>
    <lineage>
        <taxon>Eukaryota</taxon>
        <taxon>Fungi</taxon>
        <taxon>Dikarya</taxon>
        <taxon>Ascomycota</taxon>
        <taxon>Saccharomycotina</taxon>
        <taxon>Saccharomycetes</taxon>
        <taxon>Saccharomycetales</taxon>
        <taxon>Saccharomycetaceae</taxon>
        <taxon>Maudiozyma</taxon>
    </lineage>
</organism>
<keyword evidence="6" id="KW-1185">Reference proteome</keyword>
<feature type="repeat" description="WD" evidence="3">
    <location>
        <begin position="193"/>
        <end position="225"/>
    </location>
</feature>
<comment type="caution">
    <text evidence="5">The sequence shown here is derived from an EMBL/GenBank/DDBJ whole genome shotgun (WGS) entry which is preliminary data.</text>
</comment>
<dbReference type="PRINTS" id="PR00320">
    <property type="entry name" value="GPROTEINBRPT"/>
</dbReference>
<dbReference type="InterPro" id="IPR019775">
    <property type="entry name" value="WD40_repeat_CS"/>
</dbReference>
<dbReference type="AlphaFoldDB" id="A0A8H2VEJ8"/>
<dbReference type="GeneID" id="64856632"/>
<protein>
    <submittedName>
        <fullName evidence="5">Similar to Saccharomyces cerevisiae YBR175W SWD3 Essential subunit of the COMPASS (Set1C) complex</fullName>
    </submittedName>
</protein>
<evidence type="ECO:0000256" key="1">
    <source>
        <dbReference type="ARBA" id="ARBA00022574"/>
    </source>
</evidence>
<dbReference type="PROSITE" id="PS00678">
    <property type="entry name" value="WD_REPEATS_1"/>
    <property type="match status" value="1"/>
</dbReference>
<evidence type="ECO:0000313" key="5">
    <source>
        <dbReference type="EMBL" id="CAB4253664.1"/>
    </source>
</evidence>
<feature type="repeat" description="WD" evidence="3">
    <location>
        <begin position="100"/>
        <end position="141"/>
    </location>
</feature>
<feature type="repeat" description="WD" evidence="3">
    <location>
        <begin position="142"/>
        <end position="184"/>
    </location>
</feature>
<feature type="compositionally biased region" description="Basic and acidic residues" evidence="4">
    <location>
        <begin position="1"/>
        <end position="17"/>
    </location>
</feature>
<dbReference type="InterPro" id="IPR020472">
    <property type="entry name" value="WD40_PAC1"/>
</dbReference>
<dbReference type="Proteomes" id="UP000644660">
    <property type="component" value="Unassembled WGS sequence"/>
</dbReference>
<dbReference type="RefSeq" id="XP_041405509.1">
    <property type="nucleotide sequence ID" value="XM_041549575.1"/>
</dbReference>
<dbReference type="SMART" id="SM00320">
    <property type="entry name" value="WD40"/>
    <property type="match status" value="5"/>
</dbReference>
<dbReference type="Gene3D" id="2.130.10.10">
    <property type="entry name" value="YVTN repeat-like/Quinoprotein amine dehydrogenase"/>
    <property type="match status" value="1"/>
</dbReference>
<dbReference type="PANTHER" id="PTHR22847">
    <property type="entry name" value="WD40 REPEAT PROTEIN"/>
    <property type="match status" value="1"/>
</dbReference>
<reference evidence="5 6" key="1">
    <citation type="submission" date="2020-05" db="EMBL/GenBank/DDBJ databases">
        <authorList>
            <person name="Casaregola S."/>
            <person name="Devillers H."/>
            <person name="Grondin C."/>
        </authorList>
    </citation>
    <scope>NUCLEOTIDE SEQUENCE [LARGE SCALE GENOMIC DNA]</scope>
    <source>
        <strain evidence="5 6">CLIB 1767</strain>
    </source>
</reference>
<feature type="region of interest" description="Disordered" evidence="4">
    <location>
        <begin position="1"/>
        <end position="20"/>
    </location>
</feature>
<dbReference type="EMBL" id="CAEFZW010000003">
    <property type="protein sequence ID" value="CAB4253664.1"/>
    <property type="molecule type" value="Genomic_DNA"/>
</dbReference>
<accession>A0A8H2VEJ8</accession>
<dbReference type="SUPFAM" id="SSF50978">
    <property type="entry name" value="WD40 repeat-like"/>
    <property type="match status" value="1"/>
</dbReference>
<dbReference type="GO" id="GO:0048188">
    <property type="term" value="C:Set1C/COMPASS complex"/>
    <property type="evidence" value="ECO:0007669"/>
    <property type="project" value="TreeGrafter"/>
</dbReference>
<evidence type="ECO:0000256" key="3">
    <source>
        <dbReference type="PROSITE-ProRule" id="PRU00221"/>
    </source>
</evidence>